<dbReference type="OrthoDB" id="6781985at2759"/>
<dbReference type="InParanoid" id="A0A5N4AS45"/>
<feature type="region of interest" description="Disordered" evidence="1">
    <location>
        <begin position="56"/>
        <end position="79"/>
    </location>
</feature>
<evidence type="ECO:0000256" key="1">
    <source>
        <dbReference type="SAM" id="MobiDB-lite"/>
    </source>
</evidence>
<comment type="caution">
    <text evidence="2">The sequence shown here is derived from an EMBL/GenBank/DDBJ whole genome shotgun (WGS) entry which is preliminary data.</text>
</comment>
<accession>A0A5N4AS45</accession>
<keyword evidence="3" id="KW-1185">Reference proteome</keyword>
<dbReference type="Proteomes" id="UP000327044">
    <property type="component" value="Unassembled WGS sequence"/>
</dbReference>
<organism evidence="2 3">
    <name type="scientific">Photinus pyralis</name>
    <name type="common">Common eastern firefly</name>
    <name type="synonym">Lampyris pyralis</name>
    <dbReference type="NCBI Taxonomy" id="7054"/>
    <lineage>
        <taxon>Eukaryota</taxon>
        <taxon>Metazoa</taxon>
        <taxon>Ecdysozoa</taxon>
        <taxon>Arthropoda</taxon>
        <taxon>Hexapoda</taxon>
        <taxon>Insecta</taxon>
        <taxon>Pterygota</taxon>
        <taxon>Neoptera</taxon>
        <taxon>Endopterygota</taxon>
        <taxon>Coleoptera</taxon>
        <taxon>Polyphaga</taxon>
        <taxon>Elateriformia</taxon>
        <taxon>Elateroidea</taxon>
        <taxon>Lampyridae</taxon>
        <taxon>Lampyrinae</taxon>
        <taxon>Photinus</taxon>
    </lineage>
</organism>
<evidence type="ECO:0000313" key="3">
    <source>
        <dbReference type="Proteomes" id="UP000327044"/>
    </source>
</evidence>
<name>A0A5N4AS45_PHOPY</name>
<reference evidence="2 3" key="1">
    <citation type="journal article" date="2018" name="Elife">
        <title>Firefly genomes illuminate parallel origins of bioluminescence in beetles.</title>
        <authorList>
            <person name="Fallon T.R."/>
            <person name="Lower S.E."/>
            <person name="Chang C.H."/>
            <person name="Bessho-Uehara M."/>
            <person name="Martin G.J."/>
            <person name="Bewick A.J."/>
            <person name="Behringer M."/>
            <person name="Debat H.J."/>
            <person name="Wong I."/>
            <person name="Day J.C."/>
            <person name="Suvorov A."/>
            <person name="Silva C.J."/>
            <person name="Stanger-Hall K.F."/>
            <person name="Hall D.W."/>
            <person name="Schmitz R.J."/>
            <person name="Nelson D.R."/>
            <person name="Lewis S.M."/>
            <person name="Shigenobu S."/>
            <person name="Bybee S.M."/>
            <person name="Larracuente A.M."/>
            <person name="Oba Y."/>
            <person name="Weng J.K."/>
        </authorList>
    </citation>
    <scope>NUCLEOTIDE SEQUENCE [LARGE SCALE GENOMIC DNA]</scope>
    <source>
        <strain evidence="2">1611_PpyrPB1</strain>
        <tissue evidence="2">Whole body</tissue>
    </source>
</reference>
<gene>
    <name evidence="2" type="ORF">PPYR_08034</name>
</gene>
<dbReference type="EMBL" id="VVIM01000005">
    <property type="protein sequence ID" value="KAB0800154.1"/>
    <property type="molecule type" value="Genomic_DNA"/>
</dbReference>
<proteinExistence type="predicted"/>
<sequence>MERSESSDSDSNSSTSWVFVPDDAPLVDNNANAFHLDCSREPIQELTEQDFASAGSDFETESDGVSIISESDATSGEYESRTCENTSELKDQCETLYSDISTIKKVDSTLLSQAKRFLTSSNIVGVGVVLTAVFLGSYSFKKVTVPDVTDFIATNVDKSDYSDLPCKSSVNLDEIVDITIACTYSGKESKVLIKNKQIKQCVRDRYGNTVPLNPIDQRKINDEVTPLLQNKIEKLAENKFDMHTPDKINKNKQESAEISTRHKRKSRDVPLKVTTFEKPPKSKIFKTIKETKSSKVKGVEQSGEWYTNMHKARQHSRKQTNKAGIYIAKRVKNKWYFKWMKGREELRRRNIYKPYSSYLNN</sequence>
<protein>
    <submittedName>
        <fullName evidence="2">Uncharacterized protein</fullName>
    </submittedName>
</protein>
<dbReference type="AlphaFoldDB" id="A0A5N4AS45"/>
<evidence type="ECO:0000313" key="2">
    <source>
        <dbReference type="EMBL" id="KAB0800154.1"/>
    </source>
</evidence>